<dbReference type="RefSeq" id="WP_128752648.1">
    <property type="nucleotide sequence ID" value="NZ_CP035282.1"/>
</dbReference>
<evidence type="ECO:0000256" key="3">
    <source>
        <dbReference type="RuleBase" id="RU004508"/>
    </source>
</evidence>
<feature type="active site" description="Proton acceptor" evidence="1">
    <location>
        <position position="205"/>
    </location>
</feature>
<keyword evidence="4" id="KW-0808">Transferase</keyword>
<dbReference type="EMBL" id="CP035282">
    <property type="protein sequence ID" value="QAT62010.1"/>
    <property type="molecule type" value="Genomic_DNA"/>
</dbReference>
<dbReference type="Gene3D" id="3.40.640.10">
    <property type="entry name" value="Type I PLP-dependent aspartate aminotransferase-like (Major domain)"/>
    <property type="match status" value="1"/>
</dbReference>
<name>A0A410QDE2_9FIRM</name>
<dbReference type="GO" id="GO:0030170">
    <property type="term" value="F:pyridoxal phosphate binding"/>
    <property type="evidence" value="ECO:0007669"/>
    <property type="project" value="TreeGrafter"/>
</dbReference>
<keyword evidence="2 3" id="KW-0663">Pyridoxal phosphate</keyword>
<keyword evidence="5" id="KW-1185">Reference proteome</keyword>
<evidence type="ECO:0000313" key="4">
    <source>
        <dbReference type="EMBL" id="QAT62010.1"/>
    </source>
</evidence>
<evidence type="ECO:0000313" key="5">
    <source>
        <dbReference type="Proteomes" id="UP000287969"/>
    </source>
</evidence>
<dbReference type="PIRSF" id="PIRSF000390">
    <property type="entry name" value="PLP_StrS"/>
    <property type="match status" value="1"/>
</dbReference>
<dbReference type="SUPFAM" id="SSF53383">
    <property type="entry name" value="PLP-dependent transferases"/>
    <property type="match status" value="1"/>
</dbReference>
<dbReference type="InterPro" id="IPR015422">
    <property type="entry name" value="PyrdxlP-dep_Trfase_small"/>
</dbReference>
<dbReference type="InterPro" id="IPR015421">
    <property type="entry name" value="PyrdxlP-dep_Trfase_major"/>
</dbReference>
<keyword evidence="4" id="KW-0032">Aminotransferase</keyword>
<evidence type="ECO:0000256" key="2">
    <source>
        <dbReference type="PIRSR" id="PIRSR000390-2"/>
    </source>
</evidence>
<dbReference type="PANTHER" id="PTHR30244:SF30">
    <property type="entry name" value="BLR5990 PROTEIN"/>
    <property type="match status" value="1"/>
</dbReference>
<dbReference type="GO" id="GO:0000271">
    <property type="term" value="P:polysaccharide biosynthetic process"/>
    <property type="evidence" value="ECO:0007669"/>
    <property type="project" value="TreeGrafter"/>
</dbReference>
<feature type="modified residue" description="N6-(pyridoxal phosphate)lysine" evidence="2">
    <location>
        <position position="205"/>
    </location>
</feature>
<accession>A0A410QDE2</accession>
<proteinExistence type="inferred from homology"/>
<gene>
    <name evidence="4" type="ORF">EQM13_10640</name>
</gene>
<dbReference type="GO" id="GO:0008483">
    <property type="term" value="F:transaminase activity"/>
    <property type="evidence" value="ECO:0007669"/>
    <property type="project" value="UniProtKB-KW"/>
</dbReference>
<dbReference type="Proteomes" id="UP000287969">
    <property type="component" value="Chromosome"/>
</dbReference>
<dbReference type="NCBIfam" id="TIGR04181">
    <property type="entry name" value="NHT_00031"/>
    <property type="match status" value="1"/>
</dbReference>
<comment type="similarity">
    <text evidence="3">Belongs to the DegT/DnrJ/EryC1 family.</text>
</comment>
<dbReference type="InterPro" id="IPR026385">
    <property type="entry name" value="LegC-like"/>
</dbReference>
<dbReference type="KEGG" id="spoa:EQM13_10640"/>
<organism evidence="4 5">
    <name type="scientific">Acidilutibacter cellobiosedens</name>
    <dbReference type="NCBI Taxonomy" id="2507161"/>
    <lineage>
        <taxon>Bacteria</taxon>
        <taxon>Bacillati</taxon>
        <taxon>Bacillota</taxon>
        <taxon>Tissierellia</taxon>
        <taxon>Tissierellales</taxon>
        <taxon>Acidilutibacteraceae</taxon>
        <taxon>Acidilutibacter</taxon>
    </lineage>
</organism>
<dbReference type="Gene3D" id="3.90.1150.10">
    <property type="entry name" value="Aspartate Aminotransferase, domain 1"/>
    <property type="match status" value="1"/>
</dbReference>
<protein>
    <submittedName>
        <fullName evidence="4">LegC family aminotransferase</fullName>
    </submittedName>
</protein>
<dbReference type="AlphaFoldDB" id="A0A410QDE2"/>
<reference evidence="5" key="1">
    <citation type="submission" date="2019-01" db="EMBL/GenBank/DDBJ databases">
        <title>Draft genomes of a novel of Sporanaerobacter strains.</title>
        <authorList>
            <person name="Ma S."/>
        </authorList>
    </citation>
    <scope>NUCLEOTIDE SEQUENCE [LARGE SCALE GENOMIC DNA]</scope>
    <source>
        <strain evidence="5">NJN-17</strain>
    </source>
</reference>
<dbReference type="InterPro" id="IPR000653">
    <property type="entry name" value="DegT/StrS_aminotransferase"/>
</dbReference>
<sequence>MTNKLIPLSVPNLSLDILDNIKETIETGWVSTGGRFITEFEEKIAKYVGVKRAVSCQSGTAGLHLALKVLGIGHGDEVIVPTVTFVAAVNPVKYVGAEPVFMDCDDTLDMDMDKLEEFLQAQCTFKDGKTVNKETGKTVKAVIIVHVFGNPADMERLMNIKEKYNLKVIEDSTEALGSYYTKGRYAGKYCGTIGDIGVYSFNANKIITTGGGGMVVSGNQKLLDKVAFLSVQAKTDPLYFIHDEIGYNYRMTNIQAAFGTSQIDKLETFIETKIRNYNLYKEAVENIDGLTILPFAKNARSNHWFYSIIVDKEKYGMDRDELLKKLNSENIQTRPLWGLIHKQKPYLDNQSYKIEKALFYEKNLINVPCSTNLGEEEVGTVVSRLKNI</sequence>
<dbReference type="OrthoDB" id="9810913at2"/>
<dbReference type="InterPro" id="IPR015424">
    <property type="entry name" value="PyrdxlP-dep_Trfase"/>
</dbReference>
<dbReference type="PANTHER" id="PTHR30244">
    <property type="entry name" value="TRANSAMINASE"/>
    <property type="match status" value="1"/>
</dbReference>
<dbReference type="Pfam" id="PF01041">
    <property type="entry name" value="DegT_DnrJ_EryC1"/>
    <property type="match status" value="1"/>
</dbReference>
<dbReference type="CDD" id="cd00616">
    <property type="entry name" value="AHBA_syn"/>
    <property type="match status" value="1"/>
</dbReference>
<evidence type="ECO:0000256" key="1">
    <source>
        <dbReference type="PIRSR" id="PIRSR000390-1"/>
    </source>
</evidence>